<feature type="domain" description="HPr" evidence="5">
    <location>
        <begin position="6"/>
        <end position="93"/>
    </location>
</feature>
<keyword evidence="7" id="KW-1185">Reference proteome</keyword>
<dbReference type="RefSeq" id="WP_015903789.1">
    <property type="nucleotide sequence ID" value="NC_012108.1"/>
</dbReference>
<evidence type="ECO:0000256" key="3">
    <source>
        <dbReference type="ARBA" id="ARBA00022490"/>
    </source>
</evidence>
<comment type="similarity">
    <text evidence="2">Belongs to the HPr family.</text>
</comment>
<dbReference type="STRING" id="177437.HRM2_19020"/>
<dbReference type="KEGG" id="dat:HRM2_19020"/>
<evidence type="ECO:0000259" key="5">
    <source>
        <dbReference type="PROSITE" id="PS51350"/>
    </source>
</evidence>
<accession>C0QBZ1</accession>
<dbReference type="NCBIfam" id="TIGR01003">
    <property type="entry name" value="PTS_HPr_family"/>
    <property type="match status" value="1"/>
</dbReference>
<evidence type="ECO:0000256" key="4">
    <source>
        <dbReference type="ARBA" id="ARBA00022683"/>
    </source>
</evidence>
<dbReference type="PANTHER" id="PTHR33705">
    <property type="entry name" value="PHOSPHOCARRIER PROTEIN HPR"/>
    <property type="match status" value="1"/>
</dbReference>
<evidence type="ECO:0000256" key="2">
    <source>
        <dbReference type="ARBA" id="ARBA00010736"/>
    </source>
</evidence>
<name>C0QBZ1_DESAH</name>
<dbReference type="PROSITE" id="PS51350">
    <property type="entry name" value="PTS_HPR_DOM"/>
    <property type="match status" value="1"/>
</dbReference>
<dbReference type="AlphaFoldDB" id="C0QBZ1"/>
<dbReference type="InterPro" id="IPR001020">
    <property type="entry name" value="PTS_HPr_His_P_site"/>
</dbReference>
<keyword evidence="3" id="KW-0963">Cytoplasm</keyword>
<gene>
    <name evidence="6" type="primary">ptsH</name>
    <name evidence="6" type="ordered locus">HRM2_19020</name>
</gene>
<dbReference type="PANTHER" id="PTHR33705:SF2">
    <property type="entry name" value="PHOSPHOCARRIER PROTEIN NPR"/>
    <property type="match status" value="1"/>
</dbReference>
<dbReference type="InterPro" id="IPR050399">
    <property type="entry name" value="HPr"/>
</dbReference>
<evidence type="ECO:0000313" key="6">
    <source>
        <dbReference type="EMBL" id="ACN15003.1"/>
    </source>
</evidence>
<organism evidence="6 7">
    <name type="scientific">Desulforapulum autotrophicum (strain ATCC 43914 / DSM 3382 / VKM B-1955 / HRM2)</name>
    <name type="common">Desulfobacterium autotrophicum</name>
    <dbReference type="NCBI Taxonomy" id="177437"/>
    <lineage>
        <taxon>Bacteria</taxon>
        <taxon>Pseudomonadati</taxon>
        <taxon>Thermodesulfobacteriota</taxon>
        <taxon>Desulfobacteria</taxon>
        <taxon>Desulfobacterales</taxon>
        <taxon>Desulfobacteraceae</taxon>
        <taxon>Desulforapulum</taxon>
    </lineage>
</organism>
<keyword evidence="4" id="KW-0598">Phosphotransferase system</keyword>
<dbReference type="Gene3D" id="3.30.1340.10">
    <property type="entry name" value="HPr-like"/>
    <property type="match status" value="1"/>
</dbReference>
<dbReference type="GO" id="GO:0005737">
    <property type="term" value="C:cytoplasm"/>
    <property type="evidence" value="ECO:0007669"/>
    <property type="project" value="UniProtKB-SubCell"/>
</dbReference>
<dbReference type="CDD" id="cd00367">
    <property type="entry name" value="PTS-HPr_like"/>
    <property type="match status" value="1"/>
</dbReference>
<sequence length="96" mass="10269">MTDYKILSRTTTIKNALGMHARPAAMIAKLALNATAAIWIGDGENRADASSIIDMLSLGCPKGYEVTLEAENEADMPILDSIKDIIDKGFGENLDG</sequence>
<evidence type="ECO:0000256" key="1">
    <source>
        <dbReference type="ARBA" id="ARBA00004496"/>
    </source>
</evidence>
<dbReference type="Proteomes" id="UP000000442">
    <property type="component" value="Chromosome"/>
</dbReference>
<dbReference type="HOGENOM" id="CLU_136230_1_2_7"/>
<reference evidence="6 7" key="1">
    <citation type="journal article" date="2009" name="Environ. Microbiol.">
        <title>Genome sequence of Desulfobacterium autotrophicum HRM2, a marine sulfate reducer oxidizing organic carbon completely to carbon dioxide.</title>
        <authorList>
            <person name="Strittmatter A.W."/>
            <person name="Liesegang H."/>
            <person name="Rabus R."/>
            <person name="Decker I."/>
            <person name="Amann J."/>
            <person name="Andres S."/>
            <person name="Henne A."/>
            <person name="Fricke W.F."/>
            <person name="Martinez-Arias R."/>
            <person name="Bartels D."/>
            <person name="Goesmann A."/>
            <person name="Krause L."/>
            <person name="Puehler A."/>
            <person name="Klenk H.P."/>
            <person name="Richter M."/>
            <person name="Schuler M."/>
            <person name="Gloeckner F.O."/>
            <person name="Meyerdierks A."/>
            <person name="Gottschalk G."/>
            <person name="Amann R."/>
        </authorList>
    </citation>
    <scope>NUCLEOTIDE SEQUENCE [LARGE SCALE GENOMIC DNA]</scope>
    <source>
        <strain evidence="7">ATCC 43914 / DSM 3382 / HRM2</strain>
    </source>
</reference>
<proteinExistence type="inferred from homology"/>
<comment type="subcellular location">
    <subcellularLocation>
        <location evidence="1">Cytoplasm</location>
    </subcellularLocation>
</comment>
<dbReference type="EMBL" id="CP001087">
    <property type="protein sequence ID" value="ACN15003.1"/>
    <property type="molecule type" value="Genomic_DNA"/>
</dbReference>
<dbReference type="eggNOG" id="COG1925">
    <property type="taxonomic scope" value="Bacteria"/>
</dbReference>
<dbReference type="GO" id="GO:0009401">
    <property type="term" value="P:phosphoenolpyruvate-dependent sugar phosphotransferase system"/>
    <property type="evidence" value="ECO:0007669"/>
    <property type="project" value="UniProtKB-KW"/>
</dbReference>
<dbReference type="InterPro" id="IPR035895">
    <property type="entry name" value="HPr-like_sf"/>
</dbReference>
<evidence type="ECO:0000313" key="7">
    <source>
        <dbReference type="Proteomes" id="UP000000442"/>
    </source>
</evidence>
<dbReference type="PROSITE" id="PS00369">
    <property type="entry name" value="PTS_HPR_HIS"/>
    <property type="match status" value="1"/>
</dbReference>
<dbReference type="PRINTS" id="PR00107">
    <property type="entry name" value="PHOSPHOCPHPR"/>
</dbReference>
<dbReference type="Pfam" id="PF00381">
    <property type="entry name" value="PTS-HPr"/>
    <property type="match status" value="1"/>
</dbReference>
<dbReference type="InterPro" id="IPR000032">
    <property type="entry name" value="HPr-like"/>
</dbReference>
<dbReference type="SUPFAM" id="SSF55594">
    <property type="entry name" value="HPr-like"/>
    <property type="match status" value="1"/>
</dbReference>
<protein>
    <submittedName>
        <fullName evidence="6">PtsH</fullName>
    </submittedName>
</protein>